<comment type="similarity">
    <text evidence="2">Belongs to the resistance-nodulation-cell division (RND) (TC 2.A.6) family. MmpL subfamily.</text>
</comment>
<dbReference type="PANTHER" id="PTHR33406:SF6">
    <property type="entry name" value="MEMBRANE PROTEIN YDGH-RELATED"/>
    <property type="match status" value="1"/>
</dbReference>
<keyword evidence="4 7" id="KW-0812">Transmembrane</keyword>
<keyword evidence="3" id="KW-1003">Cell membrane</keyword>
<accession>A0ABY5PG10</accession>
<feature type="chain" id="PRO_5047390537" evidence="8">
    <location>
        <begin position="32"/>
        <end position="689"/>
    </location>
</feature>
<dbReference type="SUPFAM" id="SSF82866">
    <property type="entry name" value="Multidrug efflux transporter AcrB transmembrane domain"/>
    <property type="match status" value="2"/>
</dbReference>
<dbReference type="InterPro" id="IPR050545">
    <property type="entry name" value="Mycobact_MmpL"/>
</dbReference>
<feature type="transmembrane region" description="Helical" evidence="7">
    <location>
        <begin position="570"/>
        <end position="588"/>
    </location>
</feature>
<proteinExistence type="inferred from homology"/>
<dbReference type="PANTHER" id="PTHR33406">
    <property type="entry name" value="MEMBRANE PROTEIN MJ1562-RELATED"/>
    <property type="match status" value="1"/>
</dbReference>
<keyword evidence="6 7" id="KW-0472">Membrane</keyword>
<feature type="transmembrane region" description="Helical" evidence="7">
    <location>
        <begin position="273"/>
        <end position="296"/>
    </location>
</feature>
<feature type="transmembrane region" description="Helical" evidence="7">
    <location>
        <begin position="537"/>
        <end position="558"/>
    </location>
</feature>
<organism evidence="10 11">
    <name type="scientific">Svornostia abyssi</name>
    <dbReference type="NCBI Taxonomy" id="2898438"/>
    <lineage>
        <taxon>Bacteria</taxon>
        <taxon>Bacillati</taxon>
        <taxon>Actinomycetota</taxon>
        <taxon>Thermoleophilia</taxon>
        <taxon>Solirubrobacterales</taxon>
        <taxon>Baekduiaceae</taxon>
        <taxon>Svornostia</taxon>
    </lineage>
</organism>
<dbReference type="Gene3D" id="1.20.1640.10">
    <property type="entry name" value="Multidrug efflux transporter AcrB transmembrane domain"/>
    <property type="match status" value="2"/>
</dbReference>
<feature type="transmembrane region" description="Helical" evidence="7">
    <location>
        <begin position="369"/>
        <end position="386"/>
    </location>
</feature>
<keyword evidence="5 7" id="KW-1133">Transmembrane helix</keyword>
<evidence type="ECO:0000313" key="10">
    <source>
        <dbReference type="EMBL" id="UUY03593.1"/>
    </source>
</evidence>
<feature type="transmembrane region" description="Helical" evidence="7">
    <location>
        <begin position="176"/>
        <end position="194"/>
    </location>
</feature>
<dbReference type="InterPro" id="IPR004869">
    <property type="entry name" value="MMPL_dom"/>
</dbReference>
<feature type="transmembrane region" description="Helical" evidence="7">
    <location>
        <begin position="234"/>
        <end position="252"/>
    </location>
</feature>
<feature type="domain" description="SSD" evidence="9">
    <location>
        <begin position="225"/>
        <end position="330"/>
    </location>
</feature>
<evidence type="ECO:0000256" key="8">
    <source>
        <dbReference type="SAM" id="SignalP"/>
    </source>
</evidence>
<feature type="transmembrane region" description="Helical" evidence="7">
    <location>
        <begin position="308"/>
        <end position="332"/>
    </location>
</feature>
<feature type="transmembrane region" description="Helical" evidence="7">
    <location>
        <begin position="633"/>
        <end position="653"/>
    </location>
</feature>
<evidence type="ECO:0000256" key="7">
    <source>
        <dbReference type="SAM" id="Phobius"/>
    </source>
</evidence>
<dbReference type="InterPro" id="IPR000731">
    <property type="entry name" value="SSD"/>
</dbReference>
<evidence type="ECO:0000256" key="3">
    <source>
        <dbReference type="ARBA" id="ARBA00022475"/>
    </source>
</evidence>
<dbReference type="EMBL" id="CP088295">
    <property type="protein sequence ID" value="UUY03593.1"/>
    <property type="molecule type" value="Genomic_DNA"/>
</dbReference>
<comment type="subcellular location">
    <subcellularLocation>
        <location evidence="1">Cell membrane</location>
        <topology evidence="1">Multi-pass membrane protein</topology>
    </subcellularLocation>
</comment>
<dbReference type="Proteomes" id="UP001058860">
    <property type="component" value="Chromosome"/>
</dbReference>
<feature type="transmembrane region" description="Helical" evidence="7">
    <location>
        <begin position="201"/>
        <end position="222"/>
    </location>
</feature>
<keyword evidence="11" id="KW-1185">Reference proteome</keyword>
<evidence type="ECO:0000259" key="9">
    <source>
        <dbReference type="PROSITE" id="PS50156"/>
    </source>
</evidence>
<dbReference type="PROSITE" id="PS50156">
    <property type="entry name" value="SSD"/>
    <property type="match status" value="1"/>
</dbReference>
<evidence type="ECO:0000313" key="11">
    <source>
        <dbReference type="Proteomes" id="UP001058860"/>
    </source>
</evidence>
<sequence>MRLILLAAGRRSKFLILAVAVAFASALASQAGNLASIVNDDPLESLPAASESREAALLGEEFQGSGTVPAIVIATRDGGLTAADRRALDQVAADLRRDPPPLAEGASRPQTSQDGAAALIAVPLKDPGDEEEVSAAVEELRERLTPLSAEDGLQVAVTGGAAFTADLNGVFEGLDGLLLAVTGTLVLVLLILIYRSPVFWLIPFVTVLFAEGASRGAGYLLGSAGLTVTGQSSGILSVLVFGATTDYALLLVSRYREELRAHADAHHAMRAALRGTAPAILASGGTVVLGLLTLLIADVGSTQAIGPLGAAGVAIAMVLSLTILPVTLILAGRRAFWPLIPRVGDPSPGSTSRWARLGERISRHPRRTWLGAAAVLGVMALGTLGLDTTLTQQDQFTTEVEAVEGQQLISERFQPGITGPADVIVRSEGRADAVREALLERRDLVLSVARAEEGPPGARLSVVLASDPYDAEAVGAVPDLRAIVREADPRAVVGGPSAEAYDLRDAAERDNVVVPPLALLVVLVVLVALLRALVAPLVLLATVVLSFAASLGVATVAWDVIFGFPAADPTLPLLAFVFLVALGVDYNIFLAERAREESARHGTRRGVLLALATTGGVITAAGVVLAGTFSVLAVLPLVVLTQIGTVVAFGVLLDTTLVRSVLVPAAFVDLGARTWWPSRLAREDGKART</sequence>
<evidence type="ECO:0000256" key="6">
    <source>
        <dbReference type="ARBA" id="ARBA00023136"/>
    </source>
</evidence>
<dbReference type="RefSeq" id="WP_353864095.1">
    <property type="nucleotide sequence ID" value="NZ_CP088295.1"/>
</dbReference>
<evidence type="ECO:0000256" key="2">
    <source>
        <dbReference type="ARBA" id="ARBA00010157"/>
    </source>
</evidence>
<keyword evidence="8" id="KW-0732">Signal</keyword>
<feature type="signal peptide" evidence="8">
    <location>
        <begin position="1"/>
        <end position="31"/>
    </location>
</feature>
<evidence type="ECO:0000256" key="5">
    <source>
        <dbReference type="ARBA" id="ARBA00022989"/>
    </source>
</evidence>
<evidence type="ECO:0000256" key="1">
    <source>
        <dbReference type="ARBA" id="ARBA00004651"/>
    </source>
</evidence>
<name>A0ABY5PG10_9ACTN</name>
<reference evidence="11" key="1">
    <citation type="submission" date="2021-11" db="EMBL/GenBank/DDBJ databases">
        <title>Cultivation dependent microbiological survey of springs from the worlds oldest radium mine currently devoted to the extraction of radon-saturated water.</title>
        <authorList>
            <person name="Kapinusova G."/>
            <person name="Smrhova T."/>
            <person name="Strejcek M."/>
            <person name="Suman J."/>
            <person name="Jani K."/>
            <person name="Pajer P."/>
            <person name="Uhlik O."/>
        </authorList>
    </citation>
    <scope>NUCLEOTIDE SEQUENCE [LARGE SCALE GENOMIC DNA]</scope>
    <source>
        <strain evidence="11">J379</strain>
    </source>
</reference>
<gene>
    <name evidence="10" type="ORF">LRS13_23470</name>
</gene>
<evidence type="ECO:0000256" key="4">
    <source>
        <dbReference type="ARBA" id="ARBA00022692"/>
    </source>
</evidence>
<dbReference type="Pfam" id="PF03176">
    <property type="entry name" value="MMPL"/>
    <property type="match status" value="2"/>
</dbReference>
<feature type="transmembrane region" description="Helical" evidence="7">
    <location>
        <begin position="608"/>
        <end position="627"/>
    </location>
</feature>
<protein>
    <submittedName>
        <fullName evidence="10">MMPL family transporter</fullName>
    </submittedName>
</protein>
<feature type="transmembrane region" description="Helical" evidence="7">
    <location>
        <begin position="512"/>
        <end position="530"/>
    </location>
</feature>